<dbReference type="Pfam" id="PF00889">
    <property type="entry name" value="EF_TS"/>
    <property type="match status" value="1"/>
</dbReference>
<dbReference type="HAMAP" id="MF_00050">
    <property type="entry name" value="EF_Ts"/>
    <property type="match status" value="1"/>
</dbReference>
<evidence type="ECO:0000256" key="4">
    <source>
        <dbReference type="ARBA" id="ARBA00022917"/>
    </source>
</evidence>
<dbReference type="InterPro" id="IPR001816">
    <property type="entry name" value="Transl_elong_EFTs/EF1B"/>
</dbReference>
<dbReference type="InterPro" id="IPR036402">
    <property type="entry name" value="EF-Ts_dimer_sf"/>
</dbReference>
<feature type="domain" description="Translation elongation factor EFTs/EF1B dimerisation" evidence="6">
    <location>
        <begin position="73"/>
        <end position="280"/>
    </location>
</feature>
<dbReference type="RefSeq" id="WP_145199554.1">
    <property type="nucleotide sequence ID" value="NZ_CP036434.1"/>
</dbReference>
<dbReference type="OrthoDB" id="9808348at2"/>
<keyword evidence="5" id="KW-0963">Cytoplasm</keyword>
<dbReference type="FunFam" id="1.10.8.10:FF:000001">
    <property type="entry name" value="Elongation factor Ts"/>
    <property type="match status" value="1"/>
</dbReference>
<dbReference type="AlphaFoldDB" id="A0A518EUV6"/>
<evidence type="ECO:0000256" key="3">
    <source>
        <dbReference type="ARBA" id="ARBA00022768"/>
    </source>
</evidence>
<sequence>MAEITAKLVMQLREMSGAGMMECKKALTATNGDAEAALDELRKAGLKSAAKKVGRDTAEGRVAVKMSEDGKTGAIVALASETDFLASTPGFIAFTDELVNHAFEHKPATAAEMLEQPWHAGGTVQDALTAKIGDMKENLQIVNATSYTNDGGRIVGYVHHDNKKGALVNVTTGGDADKADAALKQLCMHIVVFNPLALDESGIAAEDVEREKEIIKDGLQGKPEDIQTKIMEGRIQKFYAERTLVGQPWIMDDKTSVSKALVAELGAGTKVEAFTRCQLGA</sequence>
<evidence type="ECO:0000259" key="6">
    <source>
        <dbReference type="Pfam" id="PF00889"/>
    </source>
</evidence>
<keyword evidence="4 5" id="KW-0648">Protein biosynthesis</keyword>
<name>A0A518EUV6_9BACT</name>
<comment type="function">
    <text evidence="5">Associates with the EF-Tu.GDP complex and induces the exchange of GDP to GTP. It remains bound to the aminoacyl-tRNA.EF-Tu.GTP complex up to the GTP hydrolysis stage on the ribosome.</text>
</comment>
<dbReference type="InterPro" id="IPR014039">
    <property type="entry name" value="Transl_elong_EFTs/EF1B_dimer"/>
</dbReference>
<keyword evidence="3 5" id="KW-0251">Elongation factor</keyword>
<dbReference type="PROSITE" id="PS01126">
    <property type="entry name" value="EF_TS_1"/>
    <property type="match status" value="1"/>
</dbReference>
<organism evidence="7 8">
    <name type="scientific">Saltatorellus ferox</name>
    <dbReference type="NCBI Taxonomy" id="2528018"/>
    <lineage>
        <taxon>Bacteria</taxon>
        <taxon>Pseudomonadati</taxon>
        <taxon>Planctomycetota</taxon>
        <taxon>Planctomycetia</taxon>
        <taxon>Planctomycetia incertae sedis</taxon>
        <taxon>Saltatorellus</taxon>
    </lineage>
</organism>
<dbReference type="GO" id="GO:0005737">
    <property type="term" value="C:cytoplasm"/>
    <property type="evidence" value="ECO:0007669"/>
    <property type="project" value="UniProtKB-SubCell"/>
</dbReference>
<dbReference type="PANTHER" id="PTHR11741:SF0">
    <property type="entry name" value="ELONGATION FACTOR TS, MITOCHONDRIAL"/>
    <property type="match status" value="1"/>
</dbReference>
<reference evidence="7 8" key="1">
    <citation type="submission" date="2019-02" db="EMBL/GenBank/DDBJ databases">
        <title>Deep-cultivation of Planctomycetes and their phenomic and genomic characterization uncovers novel biology.</title>
        <authorList>
            <person name="Wiegand S."/>
            <person name="Jogler M."/>
            <person name="Boedeker C."/>
            <person name="Pinto D."/>
            <person name="Vollmers J."/>
            <person name="Rivas-Marin E."/>
            <person name="Kohn T."/>
            <person name="Peeters S.H."/>
            <person name="Heuer A."/>
            <person name="Rast P."/>
            <person name="Oberbeckmann S."/>
            <person name="Bunk B."/>
            <person name="Jeske O."/>
            <person name="Meyerdierks A."/>
            <person name="Storesund J.E."/>
            <person name="Kallscheuer N."/>
            <person name="Luecker S."/>
            <person name="Lage O.M."/>
            <person name="Pohl T."/>
            <person name="Merkel B.J."/>
            <person name="Hornburger P."/>
            <person name="Mueller R.-W."/>
            <person name="Bruemmer F."/>
            <person name="Labrenz M."/>
            <person name="Spormann A.M."/>
            <person name="Op den Camp H."/>
            <person name="Overmann J."/>
            <person name="Amann R."/>
            <person name="Jetten M.S.M."/>
            <person name="Mascher T."/>
            <person name="Medema M.H."/>
            <person name="Devos D.P."/>
            <person name="Kaster A.-K."/>
            <person name="Ovreas L."/>
            <person name="Rohde M."/>
            <person name="Galperin M.Y."/>
            <person name="Jogler C."/>
        </authorList>
    </citation>
    <scope>NUCLEOTIDE SEQUENCE [LARGE SCALE GENOMIC DNA]</scope>
    <source>
        <strain evidence="7 8">Poly30</strain>
    </source>
</reference>
<protein>
    <recommendedName>
        <fullName evidence="2 5">Elongation factor Ts</fullName>
        <shortName evidence="5">EF-Ts</shortName>
    </recommendedName>
</protein>
<dbReference type="Gene3D" id="3.30.479.20">
    <property type="entry name" value="Elongation factor Ts, dimerisation domain"/>
    <property type="match status" value="2"/>
</dbReference>
<evidence type="ECO:0000256" key="1">
    <source>
        <dbReference type="ARBA" id="ARBA00005532"/>
    </source>
</evidence>
<dbReference type="CDD" id="cd14275">
    <property type="entry name" value="UBA_EF-Ts"/>
    <property type="match status" value="1"/>
</dbReference>
<comment type="similarity">
    <text evidence="1 5">Belongs to the EF-Ts family.</text>
</comment>
<dbReference type="PANTHER" id="PTHR11741">
    <property type="entry name" value="ELONGATION FACTOR TS"/>
    <property type="match status" value="1"/>
</dbReference>
<dbReference type="InterPro" id="IPR009060">
    <property type="entry name" value="UBA-like_sf"/>
</dbReference>
<keyword evidence="8" id="KW-1185">Reference proteome</keyword>
<dbReference type="InterPro" id="IPR018101">
    <property type="entry name" value="Transl_elong_Ts_CS"/>
</dbReference>
<dbReference type="SUPFAM" id="SSF46934">
    <property type="entry name" value="UBA-like"/>
    <property type="match status" value="1"/>
</dbReference>
<evidence type="ECO:0000256" key="5">
    <source>
        <dbReference type="HAMAP-Rule" id="MF_00050"/>
    </source>
</evidence>
<comment type="subcellular location">
    <subcellularLocation>
        <location evidence="5">Cytoplasm</location>
    </subcellularLocation>
</comment>
<accession>A0A518EUV6</accession>
<evidence type="ECO:0000313" key="7">
    <source>
        <dbReference type="EMBL" id="QDV07882.1"/>
    </source>
</evidence>
<dbReference type="GO" id="GO:0003746">
    <property type="term" value="F:translation elongation factor activity"/>
    <property type="evidence" value="ECO:0007669"/>
    <property type="project" value="UniProtKB-UniRule"/>
</dbReference>
<evidence type="ECO:0000256" key="2">
    <source>
        <dbReference type="ARBA" id="ARBA00016956"/>
    </source>
</evidence>
<dbReference type="SUPFAM" id="SSF54713">
    <property type="entry name" value="Elongation factor Ts (EF-Ts), dimerisation domain"/>
    <property type="match status" value="1"/>
</dbReference>
<gene>
    <name evidence="5 7" type="primary">tsf</name>
    <name evidence="7" type="ORF">Poly30_34170</name>
</gene>
<dbReference type="Proteomes" id="UP000320390">
    <property type="component" value="Chromosome"/>
</dbReference>
<dbReference type="EMBL" id="CP036434">
    <property type="protein sequence ID" value="QDV07882.1"/>
    <property type="molecule type" value="Genomic_DNA"/>
</dbReference>
<dbReference type="Gene3D" id="1.10.8.10">
    <property type="entry name" value="DNA helicase RuvA subunit, C-terminal domain"/>
    <property type="match status" value="1"/>
</dbReference>
<dbReference type="NCBIfam" id="TIGR00116">
    <property type="entry name" value="tsf"/>
    <property type="match status" value="1"/>
</dbReference>
<evidence type="ECO:0000313" key="8">
    <source>
        <dbReference type="Proteomes" id="UP000320390"/>
    </source>
</evidence>
<dbReference type="Gene3D" id="1.10.286.20">
    <property type="match status" value="1"/>
</dbReference>
<feature type="region of interest" description="Involved in Mg(2+) ion dislocation from EF-Tu" evidence="5">
    <location>
        <begin position="82"/>
        <end position="85"/>
    </location>
</feature>
<proteinExistence type="inferred from homology"/>